<dbReference type="RefSeq" id="WP_203217531.1">
    <property type="nucleotide sequence ID" value="NZ_CP046172.1"/>
</dbReference>
<dbReference type="Pfam" id="PF00486">
    <property type="entry name" value="Trans_reg_C"/>
    <property type="match status" value="1"/>
</dbReference>
<reference evidence="7 8" key="1">
    <citation type="journal article" date="2019" name="ACS Chem. Biol.">
        <title>Identification and Mobilization of a Cryptic Antibiotic Biosynthesis Gene Locus from a Human-Pathogenic Nocardia Isolate.</title>
        <authorList>
            <person name="Herisse M."/>
            <person name="Ishida K."/>
            <person name="Porter J.L."/>
            <person name="Howden B."/>
            <person name="Hertweck C."/>
            <person name="Stinear T.P."/>
            <person name="Pidot S.J."/>
        </authorList>
    </citation>
    <scope>NUCLEOTIDE SEQUENCE [LARGE SCALE GENOMIC DNA]</scope>
    <source>
        <strain evidence="7 8">AUSMDU00012717</strain>
    </source>
</reference>
<dbReference type="InterPro" id="IPR011990">
    <property type="entry name" value="TPR-like_helical_dom_sf"/>
</dbReference>
<evidence type="ECO:0000256" key="4">
    <source>
        <dbReference type="ARBA" id="ARBA00023163"/>
    </source>
</evidence>
<dbReference type="EMBL" id="CP046172">
    <property type="protein sequence ID" value="QIS10057.1"/>
    <property type="molecule type" value="Genomic_DNA"/>
</dbReference>
<evidence type="ECO:0000256" key="2">
    <source>
        <dbReference type="ARBA" id="ARBA00023015"/>
    </source>
</evidence>
<dbReference type="GO" id="GO:0000160">
    <property type="term" value="P:phosphorelay signal transduction system"/>
    <property type="evidence" value="ECO:0007669"/>
    <property type="project" value="InterPro"/>
</dbReference>
<dbReference type="InterPro" id="IPR005158">
    <property type="entry name" value="BTAD"/>
</dbReference>
<dbReference type="KEGG" id="nah:F5544_10810"/>
<dbReference type="Proteomes" id="UP000503540">
    <property type="component" value="Chromosome"/>
</dbReference>
<sequence length="254" mass="28553">MGIIRFVTLGTLEVVHDGRPILITAPKVRNVLALFVLRANTVVRVDTLVEELWGDKPPRSAITTTQTYIYQLRKFFAHEFGMAGNEILATKDPGYVMHLGDQQVDVRQFMRLIGEGRALLESRDPYQASEVLGRALALWNGSALSNVDAGAVLEAHIAHLEEERIRALELRIEADLQLGRHRELIAELRNLTIAYPINEWFHSRLILALSRSGRRGEALAAYQNVRRILDNELGVGPSRELRKLQHEVLAADAV</sequence>
<dbReference type="Gene3D" id="1.10.10.10">
    <property type="entry name" value="Winged helix-like DNA-binding domain superfamily/Winged helix DNA-binding domain"/>
    <property type="match status" value="1"/>
</dbReference>
<proteinExistence type="inferred from homology"/>
<dbReference type="Gene3D" id="1.25.40.10">
    <property type="entry name" value="Tetratricopeptide repeat domain"/>
    <property type="match status" value="1"/>
</dbReference>
<protein>
    <submittedName>
        <fullName evidence="7">Transcriptional regulator</fullName>
    </submittedName>
</protein>
<evidence type="ECO:0000256" key="3">
    <source>
        <dbReference type="ARBA" id="ARBA00023125"/>
    </source>
</evidence>
<keyword evidence="8" id="KW-1185">Reference proteome</keyword>
<dbReference type="SMART" id="SM01043">
    <property type="entry name" value="BTAD"/>
    <property type="match status" value="1"/>
</dbReference>
<dbReference type="InterPro" id="IPR036388">
    <property type="entry name" value="WH-like_DNA-bd_sf"/>
</dbReference>
<evidence type="ECO:0000313" key="8">
    <source>
        <dbReference type="Proteomes" id="UP000503540"/>
    </source>
</evidence>
<evidence type="ECO:0000256" key="1">
    <source>
        <dbReference type="ARBA" id="ARBA00005820"/>
    </source>
</evidence>
<dbReference type="SUPFAM" id="SSF48452">
    <property type="entry name" value="TPR-like"/>
    <property type="match status" value="1"/>
</dbReference>
<dbReference type="GO" id="GO:0003677">
    <property type="term" value="F:DNA binding"/>
    <property type="evidence" value="ECO:0007669"/>
    <property type="project" value="UniProtKB-UniRule"/>
</dbReference>
<dbReference type="SMART" id="SM00862">
    <property type="entry name" value="Trans_reg_C"/>
    <property type="match status" value="1"/>
</dbReference>
<evidence type="ECO:0000313" key="7">
    <source>
        <dbReference type="EMBL" id="QIS10057.1"/>
    </source>
</evidence>
<dbReference type="GO" id="GO:0006355">
    <property type="term" value="P:regulation of DNA-templated transcription"/>
    <property type="evidence" value="ECO:0007669"/>
    <property type="project" value="InterPro"/>
</dbReference>
<organism evidence="7 8">
    <name type="scientific">Nocardia arthritidis</name>
    <dbReference type="NCBI Taxonomy" id="228602"/>
    <lineage>
        <taxon>Bacteria</taxon>
        <taxon>Bacillati</taxon>
        <taxon>Actinomycetota</taxon>
        <taxon>Actinomycetes</taxon>
        <taxon>Mycobacteriales</taxon>
        <taxon>Nocardiaceae</taxon>
        <taxon>Nocardia</taxon>
    </lineage>
</organism>
<keyword evidence="4" id="KW-0804">Transcription</keyword>
<gene>
    <name evidence="7" type="ORF">F5544_10810</name>
</gene>
<dbReference type="SUPFAM" id="SSF46894">
    <property type="entry name" value="C-terminal effector domain of the bipartite response regulators"/>
    <property type="match status" value="1"/>
</dbReference>
<keyword evidence="2" id="KW-0805">Transcription regulation</keyword>
<name>A0A6G9YAF0_9NOCA</name>
<accession>A0A6G9YAF0</accession>
<dbReference type="InterPro" id="IPR016032">
    <property type="entry name" value="Sig_transdc_resp-reg_C-effctor"/>
</dbReference>
<keyword evidence="3 5" id="KW-0238">DNA-binding</keyword>
<evidence type="ECO:0000256" key="5">
    <source>
        <dbReference type="PROSITE-ProRule" id="PRU01091"/>
    </source>
</evidence>
<dbReference type="PANTHER" id="PTHR35807">
    <property type="entry name" value="TRANSCRIPTIONAL REGULATOR REDD-RELATED"/>
    <property type="match status" value="1"/>
</dbReference>
<feature type="DNA-binding region" description="OmpR/PhoB-type" evidence="5">
    <location>
        <begin position="1"/>
        <end position="99"/>
    </location>
</feature>
<dbReference type="PANTHER" id="PTHR35807:SF1">
    <property type="entry name" value="TRANSCRIPTIONAL REGULATOR REDD"/>
    <property type="match status" value="1"/>
</dbReference>
<dbReference type="InterPro" id="IPR001867">
    <property type="entry name" value="OmpR/PhoB-type_DNA-bd"/>
</dbReference>
<feature type="domain" description="OmpR/PhoB-type" evidence="6">
    <location>
        <begin position="1"/>
        <end position="99"/>
    </location>
</feature>
<dbReference type="AlphaFoldDB" id="A0A6G9YAF0"/>
<dbReference type="PROSITE" id="PS51755">
    <property type="entry name" value="OMPR_PHOB"/>
    <property type="match status" value="1"/>
</dbReference>
<evidence type="ECO:0000259" key="6">
    <source>
        <dbReference type="PROSITE" id="PS51755"/>
    </source>
</evidence>
<dbReference type="CDD" id="cd15831">
    <property type="entry name" value="BTAD"/>
    <property type="match status" value="1"/>
</dbReference>
<comment type="similarity">
    <text evidence="1">Belongs to the AfsR/DnrI/RedD regulatory family.</text>
</comment>
<dbReference type="InterPro" id="IPR051677">
    <property type="entry name" value="AfsR-DnrI-RedD_regulator"/>
</dbReference>
<dbReference type="Pfam" id="PF03704">
    <property type="entry name" value="BTAD"/>
    <property type="match status" value="1"/>
</dbReference>